<protein>
    <submittedName>
        <fullName evidence="3">Transposase</fullName>
    </submittedName>
</protein>
<proteinExistence type="predicted"/>
<evidence type="ECO:0000313" key="3">
    <source>
        <dbReference type="EMBL" id="MBE9021028.1"/>
    </source>
</evidence>
<feature type="region of interest" description="Disordered" evidence="1">
    <location>
        <begin position="51"/>
        <end position="108"/>
    </location>
</feature>
<dbReference type="PANTHER" id="PTHR33678">
    <property type="entry name" value="BLL1576 PROTEIN"/>
    <property type="match status" value="1"/>
</dbReference>
<evidence type="ECO:0000259" key="2">
    <source>
        <dbReference type="Pfam" id="PF03050"/>
    </source>
</evidence>
<feature type="domain" description="Transposase IS66 central" evidence="2">
    <location>
        <begin position="380"/>
        <end position="506"/>
    </location>
</feature>
<evidence type="ECO:0000256" key="1">
    <source>
        <dbReference type="SAM" id="MobiDB-lite"/>
    </source>
</evidence>
<dbReference type="InterPro" id="IPR004291">
    <property type="entry name" value="Transposase_IS66_central"/>
</dbReference>
<sequence length="558" mass="64228">MAQKQSPEKQVEALLQTIDPSKFADESLRHTLTILLNVIEQQQLKIKELSEENQKLRDENNRLKGEQGKPEIKSNKPKGFKSNHSSEKERHTPKKHTKSSKNKSIKVDRTEILDYPSSELPPDAQFKGYEQVIIQDISLLTDNVLFRKEKYYSPSEGKTYLASLPPGYDGEFGPGIKALVMSLYYGGNLTQGKLREFLENIGISMSAGYLSNLLIKNSGDFEAEFNQVYRCGLESSSWQHIDQTSARVKGVNHTTNVICNPFYTVYSTTAKKDRLSVIGVLQNTQELEYVLGELTYELLISFNVPTKWHNQIKLLPQETVFTQSEFNFLLDTYLSKLGVQHRTRVLEAAAIAFYHQQSEIQVVEFLVCDDAPQFKLITDNLALCWVHEARHYKKLSPFVGFYQQTLDKFLGKFWDYYRELVAYRDSQNPDTKQELKSKFWKLFGTETGYKQLDERKKLTAAKESELLLVLSHPELPLHNNPAELAARTMVQRRKISYATQTNEGTKAWDIFMSLVATTRKLGISFFEYIRDRISLSCKIPELDTIIREKFSQSSNFII</sequence>
<feature type="compositionally biased region" description="Basic residues" evidence="1">
    <location>
        <begin position="91"/>
        <end position="104"/>
    </location>
</feature>
<feature type="compositionally biased region" description="Basic and acidic residues" evidence="1">
    <location>
        <begin position="51"/>
        <end position="74"/>
    </location>
</feature>
<name>A0A8J7A7E5_DESMC</name>
<dbReference type="InterPro" id="IPR052344">
    <property type="entry name" value="Transposase-related"/>
</dbReference>
<reference evidence="3" key="1">
    <citation type="submission" date="2020-10" db="EMBL/GenBank/DDBJ databases">
        <authorList>
            <person name="Castelo-Branco R."/>
            <person name="Eusebio N."/>
            <person name="Adriana R."/>
            <person name="Vieira A."/>
            <person name="Brugerolle De Fraissinette N."/>
            <person name="Rezende De Castro R."/>
            <person name="Schneider M.P."/>
            <person name="Vasconcelos V."/>
            <person name="Leao P.N."/>
        </authorList>
    </citation>
    <scope>NUCLEOTIDE SEQUENCE</scope>
    <source>
        <strain evidence="3">LEGE 12446</strain>
    </source>
</reference>
<evidence type="ECO:0000313" key="4">
    <source>
        <dbReference type="Proteomes" id="UP000622533"/>
    </source>
</evidence>
<accession>A0A8J7A7E5</accession>
<dbReference type="AlphaFoldDB" id="A0A8J7A7E5"/>
<dbReference type="Pfam" id="PF03050">
    <property type="entry name" value="DDE_Tnp_IS66"/>
    <property type="match status" value="1"/>
</dbReference>
<comment type="caution">
    <text evidence="3">The sequence shown here is derived from an EMBL/GenBank/DDBJ whole genome shotgun (WGS) entry which is preliminary data.</text>
</comment>
<dbReference type="EMBL" id="JADEXS010000004">
    <property type="protein sequence ID" value="MBE9021028.1"/>
    <property type="molecule type" value="Genomic_DNA"/>
</dbReference>
<dbReference type="Proteomes" id="UP000622533">
    <property type="component" value="Unassembled WGS sequence"/>
</dbReference>
<keyword evidence="4" id="KW-1185">Reference proteome</keyword>
<organism evidence="3 4">
    <name type="scientific">Desmonostoc muscorum LEGE 12446</name>
    <dbReference type="NCBI Taxonomy" id="1828758"/>
    <lineage>
        <taxon>Bacteria</taxon>
        <taxon>Bacillati</taxon>
        <taxon>Cyanobacteriota</taxon>
        <taxon>Cyanophyceae</taxon>
        <taxon>Nostocales</taxon>
        <taxon>Nostocaceae</taxon>
        <taxon>Desmonostoc</taxon>
    </lineage>
</organism>
<gene>
    <name evidence="3" type="ORF">IQ276_00725</name>
</gene>